<dbReference type="AlphaFoldDB" id="A0A4Y2TUD9"/>
<name>A0A4Y2TUD9_ARAVE</name>
<gene>
    <name evidence="1" type="ORF">AVEN_38554_1</name>
</gene>
<keyword evidence="2" id="KW-1185">Reference proteome</keyword>
<dbReference type="EMBL" id="BGPR01030490">
    <property type="protein sequence ID" value="GBO03050.1"/>
    <property type="molecule type" value="Genomic_DNA"/>
</dbReference>
<comment type="caution">
    <text evidence="1">The sequence shown here is derived from an EMBL/GenBank/DDBJ whole genome shotgun (WGS) entry which is preliminary data.</text>
</comment>
<evidence type="ECO:0000313" key="2">
    <source>
        <dbReference type="Proteomes" id="UP000499080"/>
    </source>
</evidence>
<dbReference type="Proteomes" id="UP000499080">
    <property type="component" value="Unassembled WGS sequence"/>
</dbReference>
<protein>
    <submittedName>
        <fullName evidence="1">Uncharacterized protein</fullName>
    </submittedName>
</protein>
<accession>A0A4Y2TUD9</accession>
<proteinExistence type="predicted"/>
<reference evidence="1 2" key="1">
    <citation type="journal article" date="2019" name="Sci. Rep.">
        <title>Orb-weaving spider Araneus ventricosus genome elucidates the spidroin gene catalogue.</title>
        <authorList>
            <person name="Kono N."/>
            <person name="Nakamura H."/>
            <person name="Ohtoshi R."/>
            <person name="Moran D.A.P."/>
            <person name="Shinohara A."/>
            <person name="Yoshida Y."/>
            <person name="Fujiwara M."/>
            <person name="Mori M."/>
            <person name="Tomita M."/>
            <person name="Arakawa K."/>
        </authorList>
    </citation>
    <scope>NUCLEOTIDE SEQUENCE [LARGE SCALE GENOMIC DNA]</scope>
</reference>
<evidence type="ECO:0000313" key="1">
    <source>
        <dbReference type="EMBL" id="GBO03050.1"/>
    </source>
</evidence>
<organism evidence="1 2">
    <name type="scientific">Araneus ventricosus</name>
    <name type="common">Orbweaver spider</name>
    <name type="synonym">Epeira ventricosa</name>
    <dbReference type="NCBI Taxonomy" id="182803"/>
    <lineage>
        <taxon>Eukaryota</taxon>
        <taxon>Metazoa</taxon>
        <taxon>Ecdysozoa</taxon>
        <taxon>Arthropoda</taxon>
        <taxon>Chelicerata</taxon>
        <taxon>Arachnida</taxon>
        <taxon>Araneae</taxon>
        <taxon>Araneomorphae</taxon>
        <taxon>Entelegynae</taxon>
        <taxon>Araneoidea</taxon>
        <taxon>Araneidae</taxon>
        <taxon>Araneus</taxon>
    </lineage>
</organism>
<sequence length="107" mass="11971">MQGGLTDSALLVAGVSLQVCHDKIISSKNQTCCKRTCYLGRDRRVPGSEPTFTEDPPSVWAWCTLILPSSVERPPAGVMQKLGERVELRCCNRHLTEVEIYEFYSIP</sequence>